<dbReference type="InterPro" id="IPR050827">
    <property type="entry name" value="CRP1_MDG1_kinase"/>
</dbReference>
<keyword evidence="1" id="KW-0812">Transmembrane</keyword>
<evidence type="ECO:0000313" key="3">
    <source>
        <dbReference type="EMBL" id="CAB5390706.1"/>
    </source>
</evidence>
<evidence type="ECO:0000256" key="1">
    <source>
        <dbReference type="SAM" id="Phobius"/>
    </source>
</evidence>
<dbReference type="PANTHER" id="PTHR10343:SF84">
    <property type="entry name" value="5'-AMP-ACTIVATED PROTEIN KINASE SUBUNIT BETA-1"/>
    <property type="match status" value="1"/>
</dbReference>
<protein>
    <recommendedName>
        <fullName evidence="2">AMP-activated protein kinase glycogen-binding domain-containing protein</fullName>
    </recommendedName>
</protein>
<dbReference type="OrthoDB" id="5873279at2759"/>
<keyword evidence="1" id="KW-1133">Transmembrane helix</keyword>
<feature type="transmembrane region" description="Helical" evidence="1">
    <location>
        <begin position="12"/>
        <end position="31"/>
    </location>
</feature>
<feature type="domain" description="AMP-activated protein kinase glycogen-binding" evidence="2">
    <location>
        <begin position="164"/>
        <end position="244"/>
    </location>
</feature>
<dbReference type="EMBL" id="CAGKOT010000070">
    <property type="protein sequence ID" value="CAB5390706.1"/>
    <property type="molecule type" value="Genomic_DNA"/>
</dbReference>
<keyword evidence="1" id="KW-0472">Membrane</keyword>
<dbReference type="CDD" id="cd02859">
    <property type="entry name" value="E_set_AMPKbeta_like_N"/>
    <property type="match status" value="1"/>
</dbReference>
<proteinExistence type="predicted"/>
<dbReference type="VEuPathDB" id="FungiDB:RhiirFUN_009366"/>
<comment type="caution">
    <text evidence="3">The sequence shown here is derived from an EMBL/GenBank/DDBJ whole genome shotgun (WGS) entry which is preliminary data.</text>
</comment>
<dbReference type="Pfam" id="PF16561">
    <property type="entry name" value="AMPK1_CBM"/>
    <property type="match status" value="1"/>
</dbReference>
<sequence>MNLNPSYLLDTLFTLFLKIVLAILLKILYIIKGEEIIVTKVEVTIKKANKEKQYTHILDASKDRAIKPKDLINEPDLKGTPSDINKQQIAEEEMKTNLITGTPSELKPEEIKDEIINDKNDKSEEYGIESTPEIQEKREIPRLETGCPFEMKTAHNNISGSGTIPFEFYWKNGGQEVVITGDFDDWQGTHKMKFNPATNDFVAVVDIDPNKQNEFKFIVDGNWQPNWDLPTRTDEHGNVNNIIYAFPSGPLSPEYKEYAAPSFQLTAAY</sequence>
<dbReference type="InterPro" id="IPR032640">
    <property type="entry name" value="AMPK1_CBM"/>
</dbReference>
<accession>A0A915ZTU0</accession>
<gene>
    <name evidence="3" type="ORF">CHRIB12_LOCUS21631</name>
</gene>
<name>A0A915ZTU0_9GLOM</name>
<dbReference type="PANTHER" id="PTHR10343">
    <property type="entry name" value="5'-AMP-ACTIVATED PROTEIN KINASE , BETA SUBUNIT"/>
    <property type="match status" value="1"/>
</dbReference>
<organism evidence="3 4">
    <name type="scientific">Rhizophagus irregularis</name>
    <dbReference type="NCBI Taxonomy" id="588596"/>
    <lineage>
        <taxon>Eukaryota</taxon>
        <taxon>Fungi</taxon>
        <taxon>Fungi incertae sedis</taxon>
        <taxon>Mucoromycota</taxon>
        <taxon>Glomeromycotina</taxon>
        <taxon>Glomeromycetes</taxon>
        <taxon>Glomerales</taxon>
        <taxon>Glomeraceae</taxon>
        <taxon>Rhizophagus</taxon>
    </lineage>
</organism>
<dbReference type="AlphaFoldDB" id="A0A915ZTU0"/>
<dbReference type="Proteomes" id="UP000684084">
    <property type="component" value="Unassembled WGS sequence"/>
</dbReference>
<evidence type="ECO:0000313" key="4">
    <source>
        <dbReference type="Proteomes" id="UP000684084"/>
    </source>
</evidence>
<evidence type="ECO:0000259" key="2">
    <source>
        <dbReference type="Pfam" id="PF16561"/>
    </source>
</evidence>
<reference evidence="3" key="1">
    <citation type="submission" date="2020-05" db="EMBL/GenBank/DDBJ databases">
        <authorList>
            <person name="Rincon C."/>
            <person name="Sanders R I."/>
            <person name="Robbins C."/>
            <person name="Chaturvedi A."/>
        </authorList>
    </citation>
    <scope>NUCLEOTIDE SEQUENCE</scope>
    <source>
        <strain evidence="3">CHB12</strain>
    </source>
</reference>